<comment type="caution">
    <text evidence="1">The sequence shown here is derived from an EMBL/GenBank/DDBJ whole genome shotgun (WGS) entry which is preliminary data.</text>
</comment>
<reference evidence="1" key="1">
    <citation type="journal article" date="2023" name="G3 (Bethesda)">
        <title>Whole genome assembly and annotation of the endangered Caribbean coral Acropora cervicornis.</title>
        <authorList>
            <person name="Selwyn J.D."/>
            <person name="Vollmer S.V."/>
        </authorList>
    </citation>
    <scope>NUCLEOTIDE SEQUENCE</scope>
    <source>
        <strain evidence="1">K2</strain>
    </source>
</reference>
<dbReference type="EMBL" id="JARQWQ010000006">
    <property type="protein sequence ID" value="KAK2571508.1"/>
    <property type="molecule type" value="Genomic_DNA"/>
</dbReference>
<dbReference type="Proteomes" id="UP001249851">
    <property type="component" value="Unassembled WGS sequence"/>
</dbReference>
<sequence length="60" mass="6347">MPRFVRHVELIESSPPAAKPVSILSITRYPGGSVGKCGVLIGLREPAPLRGGCSYKIGVK</sequence>
<accession>A0AAD9R2A2</accession>
<proteinExistence type="predicted"/>
<reference evidence="1" key="2">
    <citation type="journal article" date="2023" name="Science">
        <title>Genomic signatures of disease resistance in endangered staghorn corals.</title>
        <authorList>
            <person name="Vollmer S.V."/>
            <person name="Selwyn J.D."/>
            <person name="Despard B.A."/>
            <person name="Roesel C.L."/>
        </authorList>
    </citation>
    <scope>NUCLEOTIDE SEQUENCE</scope>
    <source>
        <strain evidence="1">K2</strain>
    </source>
</reference>
<name>A0AAD9R2A2_ACRCE</name>
<evidence type="ECO:0000313" key="2">
    <source>
        <dbReference type="Proteomes" id="UP001249851"/>
    </source>
</evidence>
<organism evidence="1 2">
    <name type="scientific">Acropora cervicornis</name>
    <name type="common">Staghorn coral</name>
    <dbReference type="NCBI Taxonomy" id="6130"/>
    <lineage>
        <taxon>Eukaryota</taxon>
        <taxon>Metazoa</taxon>
        <taxon>Cnidaria</taxon>
        <taxon>Anthozoa</taxon>
        <taxon>Hexacorallia</taxon>
        <taxon>Scleractinia</taxon>
        <taxon>Astrocoeniina</taxon>
        <taxon>Acroporidae</taxon>
        <taxon>Acropora</taxon>
    </lineage>
</organism>
<evidence type="ECO:0000313" key="1">
    <source>
        <dbReference type="EMBL" id="KAK2571508.1"/>
    </source>
</evidence>
<protein>
    <submittedName>
        <fullName evidence="1">Uncharacterized protein</fullName>
    </submittedName>
</protein>
<gene>
    <name evidence="1" type="ORF">P5673_004112</name>
</gene>
<dbReference type="AlphaFoldDB" id="A0AAD9R2A2"/>
<keyword evidence="2" id="KW-1185">Reference proteome</keyword>